<comment type="caution">
    <text evidence="3">The sequence shown here is derived from an EMBL/GenBank/DDBJ whole genome shotgun (WGS) entry which is preliminary data.</text>
</comment>
<evidence type="ECO:0000313" key="3">
    <source>
        <dbReference type="EMBL" id="GAA0594212.1"/>
    </source>
</evidence>
<name>A0ABP3QU28_9PROT</name>
<protein>
    <submittedName>
        <fullName evidence="3">Uncharacterized protein</fullName>
    </submittedName>
</protein>
<proteinExistence type="predicted"/>
<sequence>MVVFPLRRGACRSRVPLARWPCCRFAAAPLATAAPVALARGPRLKRRLPSPERPGRDDTASAAKHPTRFDPGGGSCEQPDAARARLVGARAARREPDRAGLFGALTFE</sequence>
<feature type="region of interest" description="Disordered" evidence="1">
    <location>
        <begin position="40"/>
        <end position="79"/>
    </location>
</feature>
<organism evidence="3 4">
    <name type="scientific">Craurococcus roseus</name>
    <dbReference type="NCBI Taxonomy" id="77585"/>
    <lineage>
        <taxon>Bacteria</taxon>
        <taxon>Pseudomonadati</taxon>
        <taxon>Pseudomonadota</taxon>
        <taxon>Alphaproteobacteria</taxon>
        <taxon>Acetobacterales</taxon>
        <taxon>Acetobacteraceae</taxon>
        <taxon>Craurococcus</taxon>
    </lineage>
</organism>
<keyword evidence="2" id="KW-0732">Signal</keyword>
<evidence type="ECO:0000256" key="2">
    <source>
        <dbReference type="SAM" id="SignalP"/>
    </source>
</evidence>
<evidence type="ECO:0000256" key="1">
    <source>
        <dbReference type="SAM" id="MobiDB-lite"/>
    </source>
</evidence>
<reference evidence="4" key="1">
    <citation type="journal article" date="2019" name="Int. J. Syst. Evol. Microbiol.">
        <title>The Global Catalogue of Microorganisms (GCM) 10K type strain sequencing project: providing services to taxonomists for standard genome sequencing and annotation.</title>
        <authorList>
            <consortium name="The Broad Institute Genomics Platform"/>
            <consortium name="The Broad Institute Genome Sequencing Center for Infectious Disease"/>
            <person name="Wu L."/>
            <person name="Ma J."/>
        </authorList>
    </citation>
    <scope>NUCLEOTIDE SEQUENCE [LARGE SCALE GENOMIC DNA]</scope>
    <source>
        <strain evidence="4">JCM 9933</strain>
    </source>
</reference>
<feature type="compositionally biased region" description="Basic and acidic residues" evidence="1">
    <location>
        <begin position="49"/>
        <end position="59"/>
    </location>
</feature>
<dbReference type="EMBL" id="BAAAFZ010000055">
    <property type="protein sequence ID" value="GAA0594212.1"/>
    <property type="molecule type" value="Genomic_DNA"/>
</dbReference>
<keyword evidence="4" id="KW-1185">Reference proteome</keyword>
<feature type="chain" id="PRO_5046416681" evidence="2">
    <location>
        <begin position="34"/>
        <end position="108"/>
    </location>
</feature>
<feature type="signal peptide" evidence="2">
    <location>
        <begin position="1"/>
        <end position="33"/>
    </location>
</feature>
<accession>A0ABP3QU28</accession>
<dbReference type="Proteomes" id="UP001501588">
    <property type="component" value="Unassembled WGS sequence"/>
</dbReference>
<gene>
    <name evidence="3" type="ORF">GCM10009416_35740</name>
</gene>
<evidence type="ECO:0000313" key="4">
    <source>
        <dbReference type="Proteomes" id="UP001501588"/>
    </source>
</evidence>